<evidence type="ECO:0000259" key="1">
    <source>
        <dbReference type="PROSITE" id="PS50011"/>
    </source>
</evidence>
<gene>
    <name evidence="3" type="ORF">FSB_LOCUS51892</name>
</gene>
<dbReference type="GO" id="GO:0005524">
    <property type="term" value="F:ATP binding"/>
    <property type="evidence" value="ECO:0007669"/>
    <property type="project" value="InterPro"/>
</dbReference>
<evidence type="ECO:0008006" key="4">
    <source>
        <dbReference type="Google" id="ProtNLM"/>
    </source>
</evidence>
<dbReference type="InterPro" id="IPR053293">
    <property type="entry name" value="OCM_Kinase"/>
</dbReference>
<dbReference type="Gene3D" id="1.10.510.10">
    <property type="entry name" value="Transferase(Phosphotransferase) domain 1"/>
    <property type="match status" value="1"/>
</dbReference>
<sequence length="913" mass="102813">MTEQIGAVKPATFFEYELFEGDPDHLRTVKATPTQTDPWIDPSSLKLKHRIGRGPFGDVWLATHHQLGHDFEEHHEVAVKMLHPLKEGHTQKFLDKFEELFLKCRGLQCVCWLHGISTINGQICIAMKLHEGSVAERMAWLKGGKLQLPDVLRYGIELAKGILELHSIGALVLNLKPSNFLLNEQDHLILGDFGIPYLLLGIPLSNSDMALRLGTPNYMAPEQWEPEIRGPISFETDSWGFGCSILEMLTGVQPWFGKSTEEIYHSVVIKQEKQHIPSGLPSAVENVINGCFEYDFRNRPLMTDILHAFKSSQNALFSDGEPLGLGSRKLTDRLCDGGYSAWYLSKDHLEVGDKVRSRKPLNACKSQTMDVPEGKVVALEYDNDRDSFVLVKIPGKHNPLRVQVSTVERVTSGLAMGDWVRLKEENNKHSSVGILHSVQRDGSTTVGFIGLEILWRGSSSELQKTEAYYVGQFVRLKENVFSPRFEWPRKNGGAWATGKISQVLPNGCLVVSFPGRLVFGDESNIFLADPTEVEKVSFDTCPGVVQKYQHIEDFHWAVRPLAMAFSLFTAMKLGLFVGQNVGARLKKCPRKLKRRDSQDGQTGGNAAGWLPPPVANILFKEGVPTPTARNFCDESEYEERGEDEGMARKVTREECGDEIVGITEKFQCLALHKRETAKRGEELLLEKQSLWRQEQKNRAARLEKQLRARWELEELIEEQLNRFCAHYNQAMVPTRLKDVAQLLMPKWPPQELASLTWLGDWRPSAMLDLVRGLACSSLSSASYLSDLMDNKQLLSELVHEMHIEEAILDEEMAEIQATCILHLPFNPMNNWSGGSALECVQSEFKKIEHVITKAQNLRFKALELVVKKVLSQTDAAEFLVAFEGIQDVIHQFAANQRLRKGPLTVSAMVKGCS</sequence>
<proteinExistence type="predicted"/>
<dbReference type="PANTHER" id="PTHR47209">
    <property type="entry name" value="OS06G0639500 PROTEIN"/>
    <property type="match status" value="1"/>
</dbReference>
<name>A0A2N9IIR4_FAGSY</name>
<dbReference type="PROSITE" id="PS50011">
    <property type="entry name" value="PROTEIN_KINASE_DOM"/>
    <property type="match status" value="1"/>
</dbReference>
<dbReference type="AlphaFoldDB" id="A0A2N9IIR4"/>
<dbReference type="Gene3D" id="3.30.200.20">
    <property type="entry name" value="Phosphorylase Kinase, domain 1"/>
    <property type="match status" value="1"/>
</dbReference>
<dbReference type="InterPro" id="IPR025422">
    <property type="entry name" value="TGA_domain"/>
</dbReference>
<dbReference type="GO" id="GO:0006351">
    <property type="term" value="P:DNA-templated transcription"/>
    <property type="evidence" value="ECO:0007669"/>
    <property type="project" value="InterPro"/>
</dbReference>
<dbReference type="InterPro" id="IPR001245">
    <property type="entry name" value="Ser-Thr/Tyr_kinase_cat_dom"/>
</dbReference>
<dbReference type="InterPro" id="IPR000719">
    <property type="entry name" value="Prot_kinase_dom"/>
</dbReference>
<dbReference type="GO" id="GO:0043565">
    <property type="term" value="F:sequence-specific DNA binding"/>
    <property type="evidence" value="ECO:0007669"/>
    <property type="project" value="InterPro"/>
</dbReference>
<protein>
    <recommendedName>
        <fullName evidence="4">Protein kinase domain-containing protein</fullName>
    </recommendedName>
</protein>
<dbReference type="Pfam" id="PF14144">
    <property type="entry name" value="DOG1"/>
    <property type="match status" value="1"/>
</dbReference>
<evidence type="ECO:0000313" key="3">
    <source>
        <dbReference type="EMBL" id="SPD24010.1"/>
    </source>
</evidence>
<feature type="domain" description="Protein kinase" evidence="1">
    <location>
        <begin position="45"/>
        <end position="310"/>
    </location>
</feature>
<dbReference type="PANTHER" id="PTHR47209:SF10">
    <property type="entry name" value="E3 UBIQUITIN-PROTEIN LIGASE KEG-LIKE"/>
    <property type="match status" value="1"/>
</dbReference>
<dbReference type="GO" id="GO:0004672">
    <property type="term" value="F:protein kinase activity"/>
    <property type="evidence" value="ECO:0007669"/>
    <property type="project" value="InterPro"/>
</dbReference>
<feature type="domain" description="DOG1" evidence="2">
    <location>
        <begin position="681"/>
        <end position="899"/>
    </location>
</feature>
<accession>A0A2N9IIR4</accession>
<evidence type="ECO:0000259" key="2">
    <source>
        <dbReference type="PROSITE" id="PS51806"/>
    </source>
</evidence>
<dbReference type="CDD" id="cd14014">
    <property type="entry name" value="STKc_PknB_like"/>
    <property type="match status" value="1"/>
</dbReference>
<dbReference type="PROSITE" id="PS51806">
    <property type="entry name" value="DOG1"/>
    <property type="match status" value="1"/>
</dbReference>
<dbReference type="InterPro" id="IPR011009">
    <property type="entry name" value="Kinase-like_dom_sf"/>
</dbReference>
<organism evidence="3">
    <name type="scientific">Fagus sylvatica</name>
    <name type="common">Beechnut</name>
    <dbReference type="NCBI Taxonomy" id="28930"/>
    <lineage>
        <taxon>Eukaryota</taxon>
        <taxon>Viridiplantae</taxon>
        <taxon>Streptophyta</taxon>
        <taxon>Embryophyta</taxon>
        <taxon>Tracheophyta</taxon>
        <taxon>Spermatophyta</taxon>
        <taxon>Magnoliopsida</taxon>
        <taxon>eudicotyledons</taxon>
        <taxon>Gunneridae</taxon>
        <taxon>Pentapetalae</taxon>
        <taxon>rosids</taxon>
        <taxon>fabids</taxon>
        <taxon>Fagales</taxon>
        <taxon>Fagaceae</taxon>
        <taxon>Fagus</taxon>
    </lineage>
</organism>
<reference evidence="3" key="1">
    <citation type="submission" date="2018-02" db="EMBL/GenBank/DDBJ databases">
        <authorList>
            <person name="Cohen D.B."/>
            <person name="Kent A.D."/>
        </authorList>
    </citation>
    <scope>NUCLEOTIDE SEQUENCE</scope>
</reference>
<dbReference type="SUPFAM" id="SSF56112">
    <property type="entry name" value="Protein kinase-like (PK-like)"/>
    <property type="match status" value="1"/>
</dbReference>
<dbReference type="Pfam" id="PF07714">
    <property type="entry name" value="PK_Tyr_Ser-Thr"/>
    <property type="match status" value="1"/>
</dbReference>
<dbReference type="EMBL" id="OIVN01005780">
    <property type="protein sequence ID" value="SPD24010.1"/>
    <property type="molecule type" value="Genomic_DNA"/>
</dbReference>